<reference evidence="11" key="1">
    <citation type="journal article" date="2008" name="Insect Biochem. Mol. Biol.">
        <title>The genome of a lepidopteran model insect, the silkworm Bombyx mori.</title>
        <authorList>
            <consortium name="International Silkworm Genome Consortium"/>
        </authorList>
    </citation>
    <scope>NUCLEOTIDE SEQUENCE [LARGE SCALE GENOMIC DNA]</scope>
    <source>
        <strain evidence="11">p50T</strain>
    </source>
</reference>
<evidence type="ECO:0000256" key="6">
    <source>
        <dbReference type="ARBA" id="ARBA00023170"/>
    </source>
</evidence>
<dbReference type="KEGG" id="bmor:101736824"/>
<dbReference type="PANTHER" id="PTHR21143:SF133">
    <property type="entry name" value="GUSTATORY AND PHEROMONE RECEPTOR 32A-RELATED"/>
    <property type="match status" value="1"/>
</dbReference>
<evidence type="ECO:0000256" key="4">
    <source>
        <dbReference type="ARBA" id="ARBA00022989"/>
    </source>
</evidence>
<evidence type="ECO:0000256" key="5">
    <source>
        <dbReference type="ARBA" id="ARBA00023136"/>
    </source>
</evidence>
<sequence>MAQIKDENQSKQQQKENETLNKNKLKKVVYTLKPALMLENWFGLFRFSIVNEEELVPPNAKLKIFGVILSIFFIVMFAVFVDFPDTETESIMELMDEVPSMVVLSQYFIASITTSSCLSAIAIRIFETFADLDSMLLITTTQDFYNKSRYQTNKYLIILGVSHIISSTLDLLTDDEIVWCKFFVLPIYFLQKLEVLTFCKLIVMIQCRLQIINKYLTNFIEEQEKNKALVFTLAESNPKKTDKFNWIGCPSPNNMKIRDLATMYDVIGTICSLINDLFNIQIFMTLVSTFTYIVIAIWSTLYFYRAPNFTFGTLTTIIIWCITIILSVVVMSFVCERLVSVRNNTKILVNKVIMNYDLPKTMRVQAKAFMELIESWPLKIMVYDMFSVDISLMLKFISVATTYLIVIIQLSHFV</sequence>
<accession>A0A8R1WLA9</accession>
<evidence type="ECO:0000313" key="10">
    <source>
        <dbReference type="EnsemblMetazoa" id="XP_004932760.3"/>
    </source>
</evidence>
<dbReference type="GO" id="GO:0007635">
    <property type="term" value="P:chemosensory behavior"/>
    <property type="evidence" value="ECO:0007669"/>
    <property type="project" value="TreeGrafter"/>
</dbReference>
<protein>
    <recommendedName>
        <fullName evidence="8">Gustatory receptor</fullName>
    </recommendedName>
</protein>
<dbReference type="GeneID" id="101736824"/>
<keyword evidence="5 8" id="KW-0472">Membrane</keyword>
<keyword evidence="4 8" id="KW-1133">Transmembrane helix</keyword>
<keyword evidence="2 8" id="KW-1003">Cell membrane</keyword>
<dbReference type="RefSeq" id="XP_004932760.3">
    <property type="nucleotide sequence ID" value="XM_004932703.5"/>
</dbReference>
<proteinExistence type="inferred from homology"/>
<dbReference type="PANTHER" id="PTHR21143">
    <property type="entry name" value="INVERTEBRATE GUSTATORY RECEPTOR"/>
    <property type="match status" value="1"/>
</dbReference>
<feature type="transmembrane region" description="Helical" evidence="8">
    <location>
        <begin position="104"/>
        <end position="126"/>
    </location>
</feature>
<feature type="transmembrane region" description="Helical" evidence="8">
    <location>
        <begin position="310"/>
        <end position="334"/>
    </location>
</feature>
<keyword evidence="11" id="KW-1185">Reference proteome</keyword>
<comment type="subcellular location">
    <subcellularLocation>
        <location evidence="1 8">Cell membrane</location>
        <topology evidence="1 8">Multi-pass membrane protein</topology>
    </subcellularLocation>
</comment>
<keyword evidence="3 8" id="KW-0812">Transmembrane</keyword>
<dbReference type="Pfam" id="PF08395">
    <property type="entry name" value="7tm_7"/>
    <property type="match status" value="1"/>
</dbReference>
<feature type="coiled-coil region" evidence="9">
    <location>
        <begin position="1"/>
        <end position="28"/>
    </location>
</feature>
<evidence type="ECO:0000256" key="1">
    <source>
        <dbReference type="ARBA" id="ARBA00004651"/>
    </source>
</evidence>
<name>A0A8R1WLA9_BOMMO</name>
<dbReference type="GO" id="GO:0043025">
    <property type="term" value="C:neuronal cell body"/>
    <property type="evidence" value="ECO:0007669"/>
    <property type="project" value="TreeGrafter"/>
</dbReference>
<dbReference type="GO" id="GO:0007165">
    <property type="term" value="P:signal transduction"/>
    <property type="evidence" value="ECO:0007669"/>
    <property type="project" value="UniProtKB-KW"/>
</dbReference>
<evidence type="ECO:0000256" key="9">
    <source>
        <dbReference type="SAM" id="Coils"/>
    </source>
</evidence>
<dbReference type="InterPro" id="IPR013604">
    <property type="entry name" value="7TM_chemorcpt"/>
</dbReference>
<evidence type="ECO:0000256" key="8">
    <source>
        <dbReference type="RuleBase" id="RU363108"/>
    </source>
</evidence>
<dbReference type="GO" id="GO:0030425">
    <property type="term" value="C:dendrite"/>
    <property type="evidence" value="ECO:0007669"/>
    <property type="project" value="TreeGrafter"/>
</dbReference>
<dbReference type="OMA" id="VEPNIAM"/>
<dbReference type="GO" id="GO:0005886">
    <property type="term" value="C:plasma membrane"/>
    <property type="evidence" value="ECO:0007669"/>
    <property type="project" value="UniProtKB-SubCell"/>
</dbReference>
<comment type="function">
    <text evidence="8">Gustatory receptor which mediates acceptance or avoidance behavior, depending on its substrates.</text>
</comment>
<keyword evidence="6 8" id="KW-0675">Receptor</keyword>
<feature type="transmembrane region" description="Helical" evidence="8">
    <location>
        <begin position="282"/>
        <end position="304"/>
    </location>
</feature>
<feature type="transmembrane region" description="Helical" evidence="8">
    <location>
        <begin position="64"/>
        <end position="84"/>
    </location>
</feature>
<dbReference type="EnsemblMetazoa" id="XM_004932703.4">
    <property type="protein sequence ID" value="XP_004932760.3"/>
    <property type="gene ID" value="LOC101736824"/>
</dbReference>
<dbReference type="GO" id="GO:0050909">
    <property type="term" value="P:sensory perception of taste"/>
    <property type="evidence" value="ECO:0007669"/>
    <property type="project" value="InterPro"/>
</dbReference>
<organism evidence="10 11">
    <name type="scientific">Bombyx mori</name>
    <name type="common">Silk moth</name>
    <dbReference type="NCBI Taxonomy" id="7091"/>
    <lineage>
        <taxon>Eukaryota</taxon>
        <taxon>Metazoa</taxon>
        <taxon>Ecdysozoa</taxon>
        <taxon>Arthropoda</taxon>
        <taxon>Hexapoda</taxon>
        <taxon>Insecta</taxon>
        <taxon>Pterygota</taxon>
        <taxon>Neoptera</taxon>
        <taxon>Endopterygota</taxon>
        <taxon>Lepidoptera</taxon>
        <taxon>Glossata</taxon>
        <taxon>Ditrysia</taxon>
        <taxon>Bombycoidea</taxon>
        <taxon>Bombycidae</taxon>
        <taxon>Bombycinae</taxon>
        <taxon>Bombyx</taxon>
    </lineage>
</organism>
<keyword evidence="7 8" id="KW-0807">Transducer</keyword>
<reference evidence="10" key="2">
    <citation type="submission" date="2022-06" db="UniProtKB">
        <authorList>
            <consortium name="EnsemblMetazoa"/>
        </authorList>
    </citation>
    <scope>IDENTIFICATION</scope>
    <source>
        <strain evidence="10">p50T (Dazao)</strain>
    </source>
</reference>
<dbReference type="Proteomes" id="UP000005204">
    <property type="component" value="Unassembled WGS sequence"/>
</dbReference>
<dbReference type="AlphaFoldDB" id="A0A8R1WLA9"/>
<evidence type="ECO:0000256" key="3">
    <source>
        <dbReference type="ARBA" id="ARBA00022692"/>
    </source>
</evidence>
<comment type="similarity">
    <text evidence="8">Belongs to the insect chemoreceptor superfamily. Gustatory receptor (GR) family.</text>
</comment>
<evidence type="ECO:0000256" key="2">
    <source>
        <dbReference type="ARBA" id="ARBA00022475"/>
    </source>
</evidence>
<evidence type="ECO:0000256" key="7">
    <source>
        <dbReference type="ARBA" id="ARBA00023224"/>
    </source>
</evidence>
<dbReference type="GO" id="GO:0008049">
    <property type="term" value="P:male courtship behavior"/>
    <property type="evidence" value="ECO:0007669"/>
    <property type="project" value="TreeGrafter"/>
</dbReference>
<feature type="transmembrane region" description="Helical" evidence="8">
    <location>
        <begin position="392"/>
        <end position="411"/>
    </location>
</feature>
<dbReference type="GO" id="GO:0030424">
    <property type="term" value="C:axon"/>
    <property type="evidence" value="ECO:0007669"/>
    <property type="project" value="TreeGrafter"/>
</dbReference>
<comment type="caution">
    <text evidence="8">Lacks conserved residue(s) required for the propagation of feature annotation.</text>
</comment>
<keyword evidence="9" id="KW-0175">Coiled coil</keyword>
<evidence type="ECO:0000313" key="11">
    <source>
        <dbReference type="Proteomes" id="UP000005204"/>
    </source>
</evidence>
<dbReference type="SMR" id="A0A8R1WLA9"/>